<name>A0AAV1CJF2_OLDCO</name>
<evidence type="ECO:0000259" key="3">
    <source>
        <dbReference type="Pfam" id="PF03629"/>
    </source>
</evidence>
<dbReference type="PANTHER" id="PTHR31988:SF20">
    <property type="entry name" value="SIALATE O-ACETYLESTERASE DOMAIN-CONTAINING PROTEIN"/>
    <property type="match status" value="1"/>
</dbReference>
<dbReference type="PANTHER" id="PTHR31988">
    <property type="entry name" value="ESTERASE, PUTATIVE (DUF303)-RELATED"/>
    <property type="match status" value="1"/>
</dbReference>
<dbReference type="GO" id="GO:0016787">
    <property type="term" value="F:hydrolase activity"/>
    <property type="evidence" value="ECO:0007669"/>
    <property type="project" value="UniProtKB-KW"/>
</dbReference>
<dbReference type="Gene3D" id="3.40.50.1110">
    <property type="entry name" value="SGNH hydrolase"/>
    <property type="match status" value="2"/>
</dbReference>
<keyword evidence="1" id="KW-0378">Hydrolase</keyword>
<dbReference type="InterPro" id="IPR005181">
    <property type="entry name" value="SASA"/>
</dbReference>
<protein>
    <submittedName>
        <fullName evidence="4">OLC1v1031825C1</fullName>
    </submittedName>
</protein>
<dbReference type="Proteomes" id="UP001161247">
    <property type="component" value="Chromosome 2"/>
</dbReference>
<dbReference type="AlphaFoldDB" id="A0AAV1CJF2"/>
<evidence type="ECO:0000256" key="2">
    <source>
        <dbReference type="SAM" id="SignalP"/>
    </source>
</evidence>
<organism evidence="4 5">
    <name type="scientific">Oldenlandia corymbosa var. corymbosa</name>
    <dbReference type="NCBI Taxonomy" id="529605"/>
    <lineage>
        <taxon>Eukaryota</taxon>
        <taxon>Viridiplantae</taxon>
        <taxon>Streptophyta</taxon>
        <taxon>Embryophyta</taxon>
        <taxon>Tracheophyta</taxon>
        <taxon>Spermatophyta</taxon>
        <taxon>Magnoliopsida</taxon>
        <taxon>eudicotyledons</taxon>
        <taxon>Gunneridae</taxon>
        <taxon>Pentapetalae</taxon>
        <taxon>asterids</taxon>
        <taxon>lamiids</taxon>
        <taxon>Gentianales</taxon>
        <taxon>Rubiaceae</taxon>
        <taxon>Rubioideae</taxon>
        <taxon>Spermacoceae</taxon>
        <taxon>Hedyotis-Oldenlandia complex</taxon>
        <taxon>Oldenlandia</taxon>
    </lineage>
</organism>
<evidence type="ECO:0000313" key="4">
    <source>
        <dbReference type="EMBL" id="CAI9095804.1"/>
    </source>
</evidence>
<feature type="signal peptide" evidence="2">
    <location>
        <begin position="1"/>
        <end position="22"/>
    </location>
</feature>
<dbReference type="Pfam" id="PF03629">
    <property type="entry name" value="SASA"/>
    <property type="match status" value="2"/>
</dbReference>
<gene>
    <name evidence="4" type="ORF">OLC1_LOCUS6695</name>
</gene>
<feature type="domain" description="Sialate O-acetylesterase" evidence="3">
    <location>
        <begin position="25"/>
        <end position="258"/>
    </location>
</feature>
<accession>A0AAV1CJF2</accession>
<evidence type="ECO:0000313" key="5">
    <source>
        <dbReference type="Proteomes" id="UP001161247"/>
    </source>
</evidence>
<dbReference type="EMBL" id="OX459119">
    <property type="protein sequence ID" value="CAI9095804.1"/>
    <property type="molecule type" value="Genomic_DNA"/>
</dbReference>
<dbReference type="InterPro" id="IPR052940">
    <property type="entry name" value="Carb_Esterase_6"/>
</dbReference>
<dbReference type="SUPFAM" id="SSF52266">
    <property type="entry name" value="SGNH hydrolase"/>
    <property type="match status" value="2"/>
</dbReference>
<proteinExistence type="predicted"/>
<sequence length="507" mass="55897">MKNLFILLVLAFINAINHQAHCESKHIFLLAGQSNMAGLGGVAKRRWDHVVPEPECIRNPNIFKLNAALNWEPAEEPLHAGIDIRTNGIGPGMPFANSLLRKLPDYGVIGLVPCAISGTRIVQWQKGTDLYHMLLSRAQAAVKQNGNDSSTIEALLWYQGESDTKNERDAYAYKGRLEQFITDLRTDLNLPHLLIIQVVLASGKKEYLLEVVRKSQLHIVLPNVKCVDAMGLALEDDNLHLTTSAQVRLGNMLSDAFIDYTRIDGRICISICCEYTASAHSNMAGLGGVVKNKWDHLVPPESSPNPNILKLNAELLWEVAEEPLHSGIDTNVTNGIGPGMPFANSLLQTIPDYGIIGLVPCAISGTKIIDWQKGTIFYNQLVDRAMVALQNDDGSFNTIDALLWYQGESDTMSQADANAYKGRLQQFIIDLRADLNLPNLLIIEVALASGGKNYIDIVRQAQLNTELPNVRCVDARGLPLQRDKLHLNTTGQIQLGNLLTDAFISPF</sequence>
<evidence type="ECO:0000256" key="1">
    <source>
        <dbReference type="ARBA" id="ARBA00022801"/>
    </source>
</evidence>
<feature type="domain" description="Sialate O-acetylesterase" evidence="3">
    <location>
        <begin position="280"/>
        <end position="504"/>
    </location>
</feature>
<keyword evidence="5" id="KW-1185">Reference proteome</keyword>
<reference evidence="4" key="1">
    <citation type="submission" date="2023-03" db="EMBL/GenBank/DDBJ databases">
        <authorList>
            <person name="Julca I."/>
        </authorList>
    </citation>
    <scope>NUCLEOTIDE SEQUENCE</scope>
</reference>
<keyword evidence="2" id="KW-0732">Signal</keyword>
<feature type="chain" id="PRO_5043583922" evidence="2">
    <location>
        <begin position="23"/>
        <end position="507"/>
    </location>
</feature>
<dbReference type="InterPro" id="IPR036514">
    <property type="entry name" value="SGNH_hydro_sf"/>
</dbReference>